<comment type="catalytic activity">
    <reaction evidence="10">
        <text>4-CDP-2-C-methyl-D-erythritol + ATP = 4-CDP-2-C-methyl-D-erythritol 2-phosphate + ADP + H(+)</text>
        <dbReference type="Rhea" id="RHEA:18437"/>
        <dbReference type="ChEBI" id="CHEBI:15378"/>
        <dbReference type="ChEBI" id="CHEBI:30616"/>
        <dbReference type="ChEBI" id="CHEBI:57823"/>
        <dbReference type="ChEBI" id="CHEBI:57919"/>
        <dbReference type="ChEBI" id="CHEBI:456216"/>
        <dbReference type="EC" id="2.7.1.148"/>
    </reaction>
</comment>
<proteinExistence type="inferred from homology"/>
<evidence type="ECO:0000256" key="3">
    <source>
        <dbReference type="ARBA" id="ARBA00017473"/>
    </source>
</evidence>
<dbReference type="SUPFAM" id="SSF54211">
    <property type="entry name" value="Ribosomal protein S5 domain 2-like"/>
    <property type="match status" value="1"/>
</dbReference>
<dbReference type="PIRSF" id="PIRSF010376">
    <property type="entry name" value="IspE"/>
    <property type="match status" value="1"/>
</dbReference>
<dbReference type="RefSeq" id="WP_097357180.1">
    <property type="nucleotide sequence ID" value="NZ_CAWNJE010000022.1"/>
</dbReference>
<gene>
    <name evidence="10" type="primary">ispE</name>
    <name evidence="13" type="ORF">BTN49_2893</name>
</gene>
<dbReference type="GO" id="GO:0005524">
    <property type="term" value="F:ATP binding"/>
    <property type="evidence" value="ECO:0007669"/>
    <property type="project" value="UniProtKB-UniRule"/>
</dbReference>
<dbReference type="AlphaFoldDB" id="A0A2A5SZL3"/>
<dbReference type="UniPathway" id="UPA00056">
    <property type="reaction ID" value="UER00094"/>
</dbReference>
<dbReference type="InterPro" id="IPR013750">
    <property type="entry name" value="GHMP_kinase_C_dom"/>
</dbReference>
<evidence type="ECO:0000256" key="8">
    <source>
        <dbReference type="ARBA" id="ARBA00023229"/>
    </source>
</evidence>
<dbReference type="InterPro" id="IPR004424">
    <property type="entry name" value="IspE"/>
</dbReference>
<dbReference type="GO" id="GO:0050515">
    <property type="term" value="F:4-(cytidine 5'-diphospho)-2-C-methyl-D-erythritol kinase activity"/>
    <property type="evidence" value="ECO:0007669"/>
    <property type="project" value="UniProtKB-UniRule"/>
</dbReference>
<dbReference type="HAMAP" id="MF_00061">
    <property type="entry name" value="IspE"/>
    <property type="match status" value="1"/>
</dbReference>
<dbReference type="GeneID" id="66952479"/>
<dbReference type="SUPFAM" id="SSF55060">
    <property type="entry name" value="GHMP Kinase, C-terminal domain"/>
    <property type="match status" value="1"/>
</dbReference>
<evidence type="ECO:0000256" key="7">
    <source>
        <dbReference type="ARBA" id="ARBA00022840"/>
    </source>
</evidence>
<sequence length="284" mass="31312">MTQNTSAWPAPAKLNLFLYITGQRHNGHHELQTLFQFLNYGDTLTITTNETGEITLSPDIHGIPVENNLIYRAIMALKIKTNTPQGAHIHLDKVLPMGGGLGGGSSNAATTLVALNHLWNVKLSTDELVNIGLTIGADVPVFIRGSTAFAESVGELLQPTYTEEKWYLVAKPDVSISTSQIFAHPNLTRNTPKRTLTLLLKKERLNDCEKIVRELFPEVDRAISWLVEYAPSRLTGTGACVFTEFDNETDACSTLNNLPDWLTGFIARGVNTSPLLTMLNKLKK</sequence>
<dbReference type="Gene3D" id="3.30.70.890">
    <property type="entry name" value="GHMP kinase, C-terminal domain"/>
    <property type="match status" value="1"/>
</dbReference>
<comment type="pathway">
    <text evidence="10">Isoprenoid biosynthesis; isopentenyl diphosphate biosynthesis via DXP pathway; isopentenyl diphosphate from 1-deoxy-D-xylulose 5-phosphate: step 3/6.</text>
</comment>
<comment type="function">
    <text evidence="10">Catalyzes the phosphorylation of the position 2 hydroxy group of 4-diphosphocytidyl-2C-methyl-D-erythritol.</text>
</comment>
<dbReference type="InterPro" id="IPR036554">
    <property type="entry name" value="GHMP_kinase_C_sf"/>
</dbReference>
<keyword evidence="8 10" id="KW-0414">Isoprene biosynthesis</keyword>
<evidence type="ECO:0000256" key="2">
    <source>
        <dbReference type="ARBA" id="ARBA00012052"/>
    </source>
</evidence>
<dbReference type="NCBIfam" id="TIGR00154">
    <property type="entry name" value="ispE"/>
    <property type="match status" value="1"/>
</dbReference>
<dbReference type="InterPro" id="IPR014721">
    <property type="entry name" value="Ribsml_uS5_D2-typ_fold_subgr"/>
</dbReference>
<feature type="domain" description="GHMP kinase C-terminal" evidence="12">
    <location>
        <begin position="196"/>
        <end position="251"/>
    </location>
</feature>
<feature type="active site" evidence="10">
    <location>
        <position position="138"/>
    </location>
</feature>
<evidence type="ECO:0000256" key="6">
    <source>
        <dbReference type="ARBA" id="ARBA00022777"/>
    </source>
</evidence>
<feature type="binding site" evidence="10">
    <location>
        <begin position="96"/>
        <end position="106"/>
    </location>
    <ligand>
        <name>ATP</name>
        <dbReference type="ChEBI" id="CHEBI:30616"/>
    </ligand>
</feature>
<feature type="active site" evidence="10">
    <location>
        <position position="13"/>
    </location>
</feature>
<evidence type="ECO:0000256" key="10">
    <source>
        <dbReference type="HAMAP-Rule" id="MF_00061"/>
    </source>
</evidence>
<keyword evidence="14" id="KW-1185">Reference proteome</keyword>
<dbReference type="PANTHER" id="PTHR43527">
    <property type="entry name" value="4-DIPHOSPHOCYTIDYL-2-C-METHYL-D-ERYTHRITOL KINASE, CHLOROPLASTIC"/>
    <property type="match status" value="1"/>
</dbReference>
<evidence type="ECO:0000256" key="5">
    <source>
        <dbReference type="ARBA" id="ARBA00022741"/>
    </source>
</evidence>
<dbReference type="PANTHER" id="PTHR43527:SF2">
    <property type="entry name" value="4-DIPHOSPHOCYTIDYL-2-C-METHYL-D-ERYTHRITOL KINASE, CHLOROPLASTIC"/>
    <property type="match status" value="1"/>
</dbReference>
<protein>
    <recommendedName>
        <fullName evidence="3 10">4-diphosphocytidyl-2-C-methyl-D-erythritol kinase</fullName>
        <shortName evidence="10">CMK</shortName>
        <ecNumber evidence="2 10">2.7.1.148</ecNumber>
    </recommendedName>
    <alternativeName>
        <fullName evidence="9 10">4-(cytidine-5'-diphospho)-2-C-methyl-D-erythritol kinase</fullName>
    </alternativeName>
</protein>
<keyword evidence="6 10" id="KW-0418">Kinase</keyword>
<keyword evidence="4 10" id="KW-0808">Transferase</keyword>
<keyword evidence="7 10" id="KW-0067">ATP-binding</keyword>
<dbReference type="InterPro" id="IPR020568">
    <property type="entry name" value="Ribosomal_Su5_D2-typ_SF"/>
</dbReference>
<evidence type="ECO:0000256" key="9">
    <source>
        <dbReference type="ARBA" id="ARBA00032554"/>
    </source>
</evidence>
<evidence type="ECO:0000259" key="11">
    <source>
        <dbReference type="Pfam" id="PF00288"/>
    </source>
</evidence>
<organism evidence="13 14">
    <name type="scientific">Candidatus Enterovibrio escicola</name>
    <dbReference type="NCBI Taxonomy" id="1927127"/>
    <lineage>
        <taxon>Bacteria</taxon>
        <taxon>Pseudomonadati</taxon>
        <taxon>Pseudomonadota</taxon>
        <taxon>Gammaproteobacteria</taxon>
        <taxon>Vibrionales</taxon>
        <taxon>Vibrionaceae</taxon>
        <taxon>Enterovibrio</taxon>
    </lineage>
</organism>
<dbReference type="GO" id="GO:0016114">
    <property type="term" value="P:terpenoid biosynthetic process"/>
    <property type="evidence" value="ECO:0007669"/>
    <property type="project" value="UniProtKB-UniRule"/>
</dbReference>
<evidence type="ECO:0000256" key="1">
    <source>
        <dbReference type="ARBA" id="ARBA00009684"/>
    </source>
</evidence>
<dbReference type="Pfam" id="PF08544">
    <property type="entry name" value="GHMP_kinases_C"/>
    <property type="match status" value="1"/>
</dbReference>
<evidence type="ECO:0000259" key="12">
    <source>
        <dbReference type="Pfam" id="PF08544"/>
    </source>
</evidence>
<comment type="caution">
    <text evidence="13">The sequence shown here is derived from an EMBL/GenBank/DDBJ whole genome shotgun (WGS) entry which is preliminary data.</text>
</comment>
<evidence type="ECO:0000256" key="4">
    <source>
        <dbReference type="ARBA" id="ARBA00022679"/>
    </source>
</evidence>
<comment type="similarity">
    <text evidence="1 10">Belongs to the GHMP kinase family. IspE subfamily.</text>
</comment>
<feature type="domain" description="GHMP kinase N-terminal" evidence="11">
    <location>
        <begin position="68"/>
        <end position="145"/>
    </location>
</feature>
<evidence type="ECO:0000313" key="14">
    <source>
        <dbReference type="Proteomes" id="UP000219020"/>
    </source>
</evidence>
<dbReference type="GO" id="GO:0019288">
    <property type="term" value="P:isopentenyl diphosphate biosynthetic process, methylerythritol 4-phosphate pathway"/>
    <property type="evidence" value="ECO:0007669"/>
    <property type="project" value="UniProtKB-UniRule"/>
</dbReference>
<accession>A0A2A5SZL3</accession>
<name>A0A2A5SZL3_9GAMM</name>
<dbReference type="Proteomes" id="UP000219020">
    <property type="component" value="Unassembled WGS sequence"/>
</dbReference>
<dbReference type="InterPro" id="IPR006204">
    <property type="entry name" value="GHMP_kinase_N_dom"/>
</dbReference>
<dbReference type="Gene3D" id="3.30.230.10">
    <property type="match status" value="1"/>
</dbReference>
<reference evidence="14" key="1">
    <citation type="submission" date="2017-04" db="EMBL/GenBank/DDBJ databases">
        <title>Genome evolution of the luminous symbionts of deep sea anglerfish.</title>
        <authorList>
            <person name="Hendry T.A."/>
        </authorList>
    </citation>
    <scope>NUCLEOTIDE SEQUENCE [LARGE SCALE GENOMIC DNA]</scope>
</reference>
<keyword evidence="5 10" id="KW-0547">Nucleotide-binding</keyword>
<evidence type="ECO:0000313" key="13">
    <source>
        <dbReference type="EMBL" id="PCS21354.1"/>
    </source>
</evidence>
<dbReference type="EMBL" id="NBYY01000034">
    <property type="protein sequence ID" value="PCS21354.1"/>
    <property type="molecule type" value="Genomic_DNA"/>
</dbReference>
<dbReference type="Pfam" id="PF00288">
    <property type="entry name" value="GHMP_kinases_N"/>
    <property type="match status" value="1"/>
</dbReference>
<dbReference type="EC" id="2.7.1.148" evidence="2 10"/>